<gene>
    <name evidence="2" type="ORF">VHEMI09139</name>
</gene>
<dbReference type="Pfam" id="PF20150">
    <property type="entry name" value="2EXR"/>
    <property type="match status" value="1"/>
</dbReference>
<feature type="domain" description="2EXR" evidence="1">
    <location>
        <begin position="22"/>
        <end position="140"/>
    </location>
</feature>
<accession>A0A0A1TFK2</accession>
<reference evidence="2 3" key="1">
    <citation type="journal article" date="2015" name="Genome Announc.">
        <title>Draft Genome Sequence and Gene Annotation of the Entomopathogenic Fungus Verticillium hemipterigenum.</title>
        <authorList>
            <person name="Horn F."/>
            <person name="Habel A."/>
            <person name="Scharf D.H."/>
            <person name="Dworschak J."/>
            <person name="Brakhage A.A."/>
            <person name="Guthke R."/>
            <person name="Hertweck C."/>
            <person name="Linde J."/>
        </authorList>
    </citation>
    <scope>NUCLEOTIDE SEQUENCE [LARGE SCALE GENOMIC DNA]</scope>
</reference>
<proteinExistence type="predicted"/>
<evidence type="ECO:0000313" key="2">
    <source>
        <dbReference type="EMBL" id="CEJ93559.1"/>
    </source>
</evidence>
<protein>
    <recommendedName>
        <fullName evidence="1">2EXR domain-containing protein</fullName>
    </recommendedName>
</protein>
<dbReference type="Proteomes" id="UP000039046">
    <property type="component" value="Unassembled WGS sequence"/>
</dbReference>
<organism evidence="2 3">
    <name type="scientific">[Torrubiella] hemipterigena</name>
    <dbReference type="NCBI Taxonomy" id="1531966"/>
    <lineage>
        <taxon>Eukaryota</taxon>
        <taxon>Fungi</taxon>
        <taxon>Dikarya</taxon>
        <taxon>Ascomycota</taxon>
        <taxon>Pezizomycotina</taxon>
        <taxon>Sordariomycetes</taxon>
        <taxon>Hypocreomycetidae</taxon>
        <taxon>Hypocreales</taxon>
        <taxon>Clavicipitaceae</taxon>
        <taxon>Clavicipitaceae incertae sedis</taxon>
        <taxon>'Torrubiella' clade</taxon>
    </lineage>
</organism>
<dbReference type="AlphaFoldDB" id="A0A0A1TFK2"/>
<name>A0A0A1TFK2_9HYPO</name>
<dbReference type="EMBL" id="CDHN01000005">
    <property type="protein sequence ID" value="CEJ93559.1"/>
    <property type="molecule type" value="Genomic_DNA"/>
</dbReference>
<dbReference type="STRING" id="1531966.A0A0A1TFK2"/>
<dbReference type="OrthoDB" id="3469466at2759"/>
<sequence>MATLNHLRIINAVNDTAKDDAFSRFPELPLEIRLMIWKLLVNHHRLIDLTVGCSLDNHAANHVYAGPGTPQGPTAATPYFIDIQGWPINNPILYANRESRTLALDFYRVQLPFYPKLAKEDSPDIQAKRVFYFSPEHDILHISTYGDSHSALFFSFLNEVQQHDPKRLGLLNWAADECFVRGFCHERDLLGTSVKDAFIGHLSRIREVFLMINCKRSLDSDLMAMLERRDEFAVELNCSMPIRPSVTYFQESKPDSRAIGPDLQRLILNRNTPLELFRYWAWLQQQIPCAGRVRLLLARDADPNGAPVDDARSAQELVTNEYRKWRQLEFTGRTYIARRKGGPPPLERPEVPQDAVRPAIGFWLFPVEALRNMLGRLERYRIYDASEYHPELVLAELEGCRRR</sequence>
<evidence type="ECO:0000259" key="1">
    <source>
        <dbReference type="Pfam" id="PF20150"/>
    </source>
</evidence>
<dbReference type="InterPro" id="IPR045518">
    <property type="entry name" value="2EXR"/>
</dbReference>
<evidence type="ECO:0000313" key="3">
    <source>
        <dbReference type="Proteomes" id="UP000039046"/>
    </source>
</evidence>
<dbReference type="HOGENOM" id="CLU_045008_0_0_1"/>
<dbReference type="PANTHER" id="PTHR35910:SF6">
    <property type="entry name" value="2EXR DOMAIN-CONTAINING PROTEIN"/>
    <property type="match status" value="1"/>
</dbReference>
<dbReference type="PANTHER" id="PTHR35910">
    <property type="entry name" value="2EXR DOMAIN-CONTAINING PROTEIN"/>
    <property type="match status" value="1"/>
</dbReference>
<keyword evidence="3" id="KW-1185">Reference proteome</keyword>